<dbReference type="Proteomes" id="UP000270673">
    <property type="component" value="Chromosome"/>
</dbReference>
<sequence length="249" mass="28101">MDKVILTPENIGREHICCAMSDKKSADGVEAKKEWLTCRMKEGLKFIKLDVRGKVFIEYLPAEYAWVPVEADGYTFINCLWVAGSFKGHGYGRELLETCEEDVAATNGVVVMVGKKKLPYLSDKAFFIKHGYEVCDACAPNIELLVKRFRQDAPLPRFKACASAGLGDDVKGIDIFYTVQCPFTMPYIKLLEPVIQAASVPVRVHPITTREMAREHRAPHTTYCVFVDGKFYTREVLTPAKLQKLLEKQ</sequence>
<dbReference type="Pfam" id="PF14268">
    <property type="entry name" value="YoaP"/>
    <property type="match status" value="1"/>
</dbReference>
<dbReference type="AlphaFoldDB" id="A0A3Q9IU48"/>
<feature type="domain" description="N-acetyltransferase" evidence="1">
    <location>
        <begin position="64"/>
        <end position="109"/>
    </location>
</feature>
<accession>A0A3Q9IU48</accession>
<dbReference type="Gene3D" id="3.40.630.30">
    <property type="match status" value="1"/>
</dbReference>
<feature type="domain" description="YoaP-like" evidence="2">
    <location>
        <begin position="201"/>
        <end position="244"/>
    </location>
</feature>
<dbReference type="KEGG" id="buy:D8S85_00135"/>
<organism evidence="3 4">
    <name type="scientific">Butyricimonas faecalis</name>
    <dbReference type="NCBI Taxonomy" id="2093856"/>
    <lineage>
        <taxon>Bacteria</taxon>
        <taxon>Pseudomonadati</taxon>
        <taxon>Bacteroidota</taxon>
        <taxon>Bacteroidia</taxon>
        <taxon>Bacteroidales</taxon>
        <taxon>Odoribacteraceae</taxon>
        <taxon>Butyricimonas</taxon>
    </lineage>
</organism>
<dbReference type="SUPFAM" id="SSF55729">
    <property type="entry name" value="Acyl-CoA N-acyltransferases (Nat)"/>
    <property type="match status" value="1"/>
</dbReference>
<gene>
    <name evidence="3" type="ORF">D8S85_00135</name>
</gene>
<name>A0A3Q9IU48_9BACT</name>
<evidence type="ECO:0000259" key="1">
    <source>
        <dbReference type="Pfam" id="PF00583"/>
    </source>
</evidence>
<keyword evidence="4" id="KW-1185">Reference proteome</keyword>
<dbReference type="InterPro" id="IPR016181">
    <property type="entry name" value="Acyl_CoA_acyltransferase"/>
</dbReference>
<reference evidence="3 4" key="1">
    <citation type="submission" date="2018-10" db="EMBL/GenBank/DDBJ databases">
        <title>Butyricimonas faecalis sp. nov., isolated from human faeces and emended description of the genus Butyricimonas.</title>
        <authorList>
            <person name="Le Roy T."/>
            <person name="Van der Smissen P."/>
            <person name="Paquot A."/>
            <person name="Delzenne N."/>
            <person name="Muccioli G."/>
            <person name="Collet J.-F."/>
            <person name="Cani P.D."/>
        </authorList>
    </citation>
    <scope>NUCLEOTIDE SEQUENCE [LARGE SCALE GENOMIC DNA]</scope>
    <source>
        <strain evidence="3 4">H184</strain>
    </source>
</reference>
<dbReference type="GO" id="GO:0016747">
    <property type="term" value="F:acyltransferase activity, transferring groups other than amino-acyl groups"/>
    <property type="evidence" value="ECO:0007669"/>
    <property type="project" value="InterPro"/>
</dbReference>
<evidence type="ECO:0000313" key="4">
    <source>
        <dbReference type="Proteomes" id="UP000270673"/>
    </source>
</evidence>
<protein>
    <submittedName>
        <fullName evidence="3">GNAT family N-acetyltransferase</fullName>
    </submittedName>
</protein>
<dbReference type="RefSeq" id="WP_127074650.1">
    <property type="nucleotide sequence ID" value="NZ_CP032819.1"/>
</dbReference>
<evidence type="ECO:0000259" key="2">
    <source>
        <dbReference type="Pfam" id="PF14268"/>
    </source>
</evidence>
<dbReference type="InterPro" id="IPR000182">
    <property type="entry name" value="GNAT_dom"/>
</dbReference>
<dbReference type="Pfam" id="PF00583">
    <property type="entry name" value="Acetyltransf_1"/>
    <property type="match status" value="1"/>
</dbReference>
<evidence type="ECO:0000313" key="3">
    <source>
        <dbReference type="EMBL" id="AZS31815.1"/>
    </source>
</evidence>
<keyword evidence="3" id="KW-0808">Transferase</keyword>
<proteinExistence type="predicted"/>
<dbReference type="InterPro" id="IPR025685">
    <property type="entry name" value="YoaP-like_dom"/>
</dbReference>
<dbReference type="OrthoDB" id="3172674at2"/>
<dbReference type="EMBL" id="CP032819">
    <property type="protein sequence ID" value="AZS31815.1"/>
    <property type="molecule type" value="Genomic_DNA"/>
</dbReference>